<protein>
    <submittedName>
        <fullName evidence="1">Uncharacterized protein</fullName>
    </submittedName>
</protein>
<reference evidence="1 2" key="1">
    <citation type="submission" date="2024-09" db="EMBL/GenBank/DDBJ databases">
        <title>Chromosome-scale assembly of Riccia fluitans.</title>
        <authorList>
            <person name="Paukszto L."/>
            <person name="Sawicki J."/>
            <person name="Karawczyk K."/>
            <person name="Piernik-Szablinska J."/>
            <person name="Szczecinska M."/>
            <person name="Mazdziarz M."/>
        </authorList>
    </citation>
    <scope>NUCLEOTIDE SEQUENCE [LARGE SCALE GENOMIC DNA]</scope>
    <source>
        <strain evidence="1">Rf_01</strain>
        <tissue evidence="1">Aerial parts of the thallus</tissue>
    </source>
</reference>
<keyword evidence="2" id="KW-1185">Reference proteome</keyword>
<sequence>MDLLSLIPNSQPSVINRGEIGANIENRLVNTNQMGGQRESNVLVDTITAANHAIVHTEALQTGLQQNVGDLWSPEAQMFTTFSDPAQLNPRGLEIPMQFGPSVPLEGALPTSGHSTGIPGSLHAYPLRIVGSPEAGP</sequence>
<gene>
    <name evidence="1" type="ORF">R1flu_019228</name>
</gene>
<dbReference type="AlphaFoldDB" id="A0ABD1ZIE4"/>
<organism evidence="1 2">
    <name type="scientific">Riccia fluitans</name>
    <dbReference type="NCBI Taxonomy" id="41844"/>
    <lineage>
        <taxon>Eukaryota</taxon>
        <taxon>Viridiplantae</taxon>
        <taxon>Streptophyta</taxon>
        <taxon>Embryophyta</taxon>
        <taxon>Marchantiophyta</taxon>
        <taxon>Marchantiopsida</taxon>
        <taxon>Marchantiidae</taxon>
        <taxon>Marchantiales</taxon>
        <taxon>Ricciaceae</taxon>
        <taxon>Riccia</taxon>
    </lineage>
</organism>
<dbReference type="EMBL" id="JBHFFA010000001">
    <property type="protein sequence ID" value="KAL2651100.1"/>
    <property type="molecule type" value="Genomic_DNA"/>
</dbReference>
<dbReference type="Proteomes" id="UP001605036">
    <property type="component" value="Unassembled WGS sequence"/>
</dbReference>
<accession>A0ABD1ZIE4</accession>
<comment type="caution">
    <text evidence="1">The sequence shown here is derived from an EMBL/GenBank/DDBJ whole genome shotgun (WGS) entry which is preliminary data.</text>
</comment>
<evidence type="ECO:0000313" key="2">
    <source>
        <dbReference type="Proteomes" id="UP001605036"/>
    </source>
</evidence>
<name>A0ABD1ZIE4_9MARC</name>
<proteinExistence type="predicted"/>
<evidence type="ECO:0000313" key="1">
    <source>
        <dbReference type="EMBL" id="KAL2651100.1"/>
    </source>
</evidence>